<dbReference type="PANTHER" id="PTHR43792">
    <property type="entry name" value="GNAT FAMILY, PUTATIVE (AFU_ORTHOLOGUE AFUA_3G00765)-RELATED-RELATED"/>
    <property type="match status" value="1"/>
</dbReference>
<dbReference type="OrthoDB" id="9798081at2"/>
<dbReference type="InterPro" id="IPR051531">
    <property type="entry name" value="N-acetyltransferase"/>
</dbReference>
<accession>A0A845E2K1</accession>
<evidence type="ECO:0000259" key="1">
    <source>
        <dbReference type="PROSITE" id="PS51186"/>
    </source>
</evidence>
<dbReference type="SUPFAM" id="SSF55729">
    <property type="entry name" value="Acyl-CoA N-acyltransferases (Nat)"/>
    <property type="match status" value="1"/>
</dbReference>
<dbReference type="Proteomes" id="UP000447393">
    <property type="component" value="Unassembled WGS sequence"/>
</dbReference>
<feature type="domain" description="N-acetyltransferase" evidence="1">
    <location>
        <begin position="13"/>
        <end position="172"/>
    </location>
</feature>
<dbReference type="InterPro" id="IPR016181">
    <property type="entry name" value="Acyl_CoA_acyltransferase"/>
</dbReference>
<dbReference type="RefSeq" id="WP_160914884.1">
    <property type="nucleotide sequence ID" value="NZ_WMEZ01000003.1"/>
</dbReference>
<proteinExistence type="predicted"/>
<gene>
    <name evidence="2" type="ORF">GLV98_10580</name>
</gene>
<dbReference type="AlphaFoldDB" id="A0A845E2K1"/>
<organism evidence="2 3">
    <name type="scientific">Halobacillus litoralis</name>
    <dbReference type="NCBI Taxonomy" id="45668"/>
    <lineage>
        <taxon>Bacteria</taxon>
        <taxon>Bacillati</taxon>
        <taxon>Bacillota</taxon>
        <taxon>Bacilli</taxon>
        <taxon>Bacillales</taxon>
        <taxon>Bacillaceae</taxon>
        <taxon>Halobacillus</taxon>
    </lineage>
</organism>
<dbReference type="InterPro" id="IPR000182">
    <property type="entry name" value="GNAT_dom"/>
</dbReference>
<protein>
    <submittedName>
        <fullName evidence="2">GNAT family N-acetyltransferase</fullName>
    </submittedName>
</protein>
<dbReference type="PROSITE" id="PS51186">
    <property type="entry name" value="GNAT"/>
    <property type="match status" value="1"/>
</dbReference>
<evidence type="ECO:0000313" key="2">
    <source>
        <dbReference type="EMBL" id="MYL49934.1"/>
    </source>
</evidence>
<dbReference type="GO" id="GO:0016747">
    <property type="term" value="F:acyltransferase activity, transferring groups other than amino-acyl groups"/>
    <property type="evidence" value="ECO:0007669"/>
    <property type="project" value="InterPro"/>
</dbReference>
<dbReference type="EMBL" id="WMEZ01000003">
    <property type="protein sequence ID" value="MYL49934.1"/>
    <property type="molecule type" value="Genomic_DNA"/>
</dbReference>
<dbReference type="Gene3D" id="3.40.630.30">
    <property type="match status" value="1"/>
</dbReference>
<sequence>MNRSCERLETKRLFFRKYKDDDFPFLVSMLTDPETVRFIGDGKVKSEKGAEEFLQWIYRTYEASQHHGLQILVRKADGVKIGHAGLVPQSIDGKTELEVGYWIYREYWGCGYATEAAAILLKHGKRERERLISVIQSGNIASQRVAEKIGMEKEKSVVMNGRDVWIYMRSKV</sequence>
<comment type="caution">
    <text evidence="2">The sequence shown here is derived from an EMBL/GenBank/DDBJ whole genome shotgun (WGS) entry which is preliminary data.</text>
</comment>
<reference evidence="2 3" key="1">
    <citation type="submission" date="2019-11" db="EMBL/GenBank/DDBJ databases">
        <title>Genome sequences of 17 halophilic strains isolated from different environments.</title>
        <authorList>
            <person name="Furrow R.E."/>
        </authorList>
    </citation>
    <scope>NUCLEOTIDE SEQUENCE [LARGE SCALE GENOMIC DNA]</scope>
    <source>
        <strain evidence="2 3">22505_10_Sand</strain>
    </source>
</reference>
<dbReference type="Pfam" id="PF13302">
    <property type="entry name" value="Acetyltransf_3"/>
    <property type="match status" value="1"/>
</dbReference>
<dbReference type="PANTHER" id="PTHR43792:SF1">
    <property type="entry name" value="N-ACETYLTRANSFERASE DOMAIN-CONTAINING PROTEIN"/>
    <property type="match status" value="1"/>
</dbReference>
<name>A0A845E2K1_9BACI</name>
<evidence type="ECO:0000313" key="3">
    <source>
        <dbReference type="Proteomes" id="UP000447393"/>
    </source>
</evidence>
<keyword evidence="2" id="KW-0808">Transferase</keyword>